<dbReference type="eggNOG" id="COG3250">
    <property type="taxonomic scope" value="Bacteria"/>
</dbReference>
<evidence type="ECO:0000256" key="1">
    <source>
        <dbReference type="ARBA" id="ARBA00007401"/>
    </source>
</evidence>
<dbReference type="InParanoid" id="A0A1I2FFU6"/>
<evidence type="ECO:0000259" key="7">
    <source>
        <dbReference type="Pfam" id="PF16355"/>
    </source>
</evidence>
<dbReference type="InterPro" id="IPR036156">
    <property type="entry name" value="Beta-gal/glucu_dom_sf"/>
</dbReference>
<dbReference type="InterPro" id="IPR013783">
    <property type="entry name" value="Ig-like_fold"/>
</dbReference>
<dbReference type="Pfam" id="PF16355">
    <property type="entry name" value="DUF4982"/>
    <property type="match status" value="1"/>
</dbReference>
<feature type="domain" description="Glycoside hydrolase family 2 catalytic" evidence="5">
    <location>
        <begin position="300"/>
        <end position="489"/>
    </location>
</feature>
<dbReference type="InterPro" id="IPR051913">
    <property type="entry name" value="GH2_Domain-Containing"/>
</dbReference>
<evidence type="ECO:0008006" key="11">
    <source>
        <dbReference type="Google" id="ProtNLM"/>
    </source>
</evidence>
<dbReference type="GO" id="GO:0004553">
    <property type="term" value="F:hydrolase activity, hydrolyzing O-glycosyl compounds"/>
    <property type="evidence" value="ECO:0007669"/>
    <property type="project" value="InterPro"/>
</dbReference>
<dbReference type="Pfam" id="PF02836">
    <property type="entry name" value="Glyco_hydro_2_C"/>
    <property type="match status" value="1"/>
</dbReference>
<dbReference type="Gene3D" id="2.60.120.260">
    <property type="entry name" value="Galactose-binding domain-like"/>
    <property type="match status" value="1"/>
</dbReference>
<evidence type="ECO:0000256" key="3">
    <source>
        <dbReference type="ARBA" id="ARBA00023295"/>
    </source>
</evidence>
<protein>
    <recommendedName>
        <fullName evidence="11">Beta-galactosidase</fullName>
    </recommendedName>
</protein>
<dbReference type="PANTHER" id="PTHR42732:SF1">
    <property type="entry name" value="BETA-MANNOSIDASE"/>
    <property type="match status" value="1"/>
</dbReference>
<dbReference type="InterPro" id="IPR032311">
    <property type="entry name" value="DUF4982"/>
</dbReference>
<evidence type="ECO:0000259" key="6">
    <source>
        <dbReference type="Pfam" id="PF02837"/>
    </source>
</evidence>
<sequence length="806" mass="91766">MFVMKLLLFFLILVIDVSLLGAQVSFGEPEKINAHWFFSKEDLQEASLKDFDDAHWHRVDLPHDWSIEEPYSPTLASATGYLPGGIGWYRKHINIPEHKKGQKVYVYFEGIYRNGSVFINGHFVGMRPNGYISYMYDITPWIDFGEENVIAVKVDHSKFIDSRWYTGSGIYRDVYLIYANPVHIAQWGVYYHTQMKNRNRAVVEVETRVHNTTLQEKNLTVKQDIFDKEGRLVASTSSTIKAVPGDSNLVRQKLRLVKPQLWSLENPYLYDLKTSILDDAQPIDQTTTRLGIRTLGFDPDKGFSLNGENLKVKGVCLHHDAGTLGSAVPKEVWKRRLITLKSLGVNAIRTSHNPQAPVLYDLCDELGFLVLNEAFDEWEFPKKKWVEGWNVGTPAFQGAYEFFEEWGEIDLRDMVLRDRNHPSVFMWSIGNEVDYPNDPYSHPILDKEGIQQQHTKGYQPNQPSAERLGGIAKRLAAVVREFDASRPVTAALAGAVMSNETEYPGALDVVGYNYTERRYAQDHKTYPDRIFYGSENGHSYKAWKAVTDNEYIFGQFLWTGINYLGEAGRWPSRGSNSGLLDMAGFIKPRGFYRKSLWSDDPMIYVGAYPISKGRRSLIDAPKVWNFQEGDSVRVIAYTNCGSAQLYLNGELIGSEKSRNEETGVIIWDVVYHPGILEARGINEQRLVALDRIETSGRPFAIEAHRWNDNSAVKAGDVVQIEIRIVDEKGRYVFLSDNEVTCMVHGPAKLLGLEASNTSDMGNYNDNKQRVYQGRMIAYIKTEGKGNVELSFSSPWLKKEIVTFEVE</sequence>
<dbReference type="SUPFAM" id="SSF51445">
    <property type="entry name" value="(Trans)glycosidases"/>
    <property type="match status" value="1"/>
</dbReference>
<dbReference type="InterPro" id="IPR023232">
    <property type="entry name" value="Glyco_hydro_2_AS"/>
</dbReference>
<keyword evidence="3" id="KW-0326">Glycosidase</keyword>
<feature type="domain" description="Glycoside hydrolase family 2 immunoglobulin-like beta-sandwich" evidence="4">
    <location>
        <begin position="182"/>
        <end position="293"/>
    </location>
</feature>
<dbReference type="PROSITE" id="PS00608">
    <property type="entry name" value="GLYCOSYL_HYDROL_F2_2"/>
    <property type="match status" value="1"/>
</dbReference>
<proteinExistence type="inferred from homology"/>
<dbReference type="AlphaFoldDB" id="A0A1I2FFU6"/>
<organism evidence="9 10">
    <name type="scientific">Thermophagus xiamenensis</name>
    <dbReference type="NCBI Taxonomy" id="385682"/>
    <lineage>
        <taxon>Bacteria</taxon>
        <taxon>Pseudomonadati</taxon>
        <taxon>Bacteroidota</taxon>
        <taxon>Bacteroidia</taxon>
        <taxon>Marinilabiliales</taxon>
        <taxon>Marinilabiliaceae</taxon>
        <taxon>Thermophagus</taxon>
    </lineage>
</organism>
<keyword evidence="2" id="KW-0378">Hydrolase</keyword>
<dbReference type="InterPro" id="IPR006104">
    <property type="entry name" value="Glyco_hydro_2_N"/>
</dbReference>
<dbReference type="STRING" id="385682.SAMN05444380_1299"/>
<evidence type="ECO:0000259" key="8">
    <source>
        <dbReference type="Pfam" id="PF18565"/>
    </source>
</evidence>
<feature type="domain" description="Glycosyl hydrolases family 2 sugar binding" evidence="6">
    <location>
        <begin position="26"/>
        <end position="177"/>
    </location>
</feature>
<dbReference type="PRINTS" id="PR00132">
    <property type="entry name" value="GLHYDRLASE2"/>
</dbReference>
<dbReference type="Pfam" id="PF02837">
    <property type="entry name" value="Glyco_hydro_2_N"/>
    <property type="match status" value="1"/>
</dbReference>
<dbReference type="GO" id="GO:0005975">
    <property type="term" value="P:carbohydrate metabolic process"/>
    <property type="evidence" value="ECO:0007669"/>
    <property type="project" value="InterPro"/>
</dbReference>
<evidence type="ECO:0000256" key="2">
    <source>
        <dbReference type="ARBA" id="ARBA00022801"/>
    </source>
</evidence>
<dbReference type="SUPFAM" id="SSF49785">
    <property type="entry name" value="Galactose-binding domain-like"/>
    <property type="match status" value="1"/>
</dbReference>
<keyword evidence="10" id="KW-1185">Reference proteome</keyword>
<dbReference type="Pfam" id="PF00703">
    <property type="entry name" value="Glyco_hydro_2"/>
    <property type="match status" value="1"/>
</dbReference>
<accession>A0A1I2FFU6</accession>
<dbReference type="Pfam" id="PF18565">
    <property type="entry name" value="Glyco_hydro2_C5"/>
    <property type="match status" value="1"/>
</dbReference>
<evidence type="ECO:0000313" key="10">
    <source>
        <dbReference type="Proteomes" id="UP000181976"/>
    </source>
</evidence>
<dbReference type="InterPro" id="IPR008979">
    <property type="entry name" value="Galactose-bd-like_sf"/>
</dbReference>
<name>A0A1I2FFU6_9BACT</name>
<dbReference type="InterPro" id="IPR006103">
    <property type="entry name" value="Glyco_hydro_2_cat"/>
</dbReference>
<evidence type="ECO:0000313" key="9">
    <source>
        <dbReference type="EMBL" id="SFF04135.1"/>
    </source>
</evidence>
<evidence type="ECO:0000259" key="5">
    <source>
        <dbReference type="Pfam" id="PF02836"/>
    </source>
</evidence>
<gene>
    <name evidence="9" type="ORF">SAMN05444380_1299</name>
</gene>
<dbReference type="Gene3D" id="2.60.40.10">
    <property type="entry name" value="Immunoglobulins"/>
    <property type="match status" value="3"/>
</dbReference>
<feature type="domain" description="Glycoside hydrolase family 2" evidence="8">
    <location>
        <begin position="713"/>
        <end position="801"/>
    </location>
</feature>
<comment type="similarity">
    <text evidence="1">Belongs to the glycosyl hydrolase 2 family.</text>
</comment>
<reference evidence="9 10" key="1">
    <citation type="submission" date="2016-10" db="EMBL/GenBank/DDBJ databases">
        <authorList>
            <person name="de Groot N.N."/>
        </authorList>
    </citation>
    <scope>NUCLEOTIDE SEQUENCE [LARGE SCALE GENOMIC DNA]</scope>
    <source>
        <strain evidence="9 10">DSM 19012</strain>
    </source>
</reference>
<dbReference type="InterPro" id="IPR017853">
    <property type="entry name" value="GH"/>
</dbReference>
<dbReference type="InterPro" id="IPR040605">
    <property type="entry name" value="Glyco_hydro2_dom5"/>
</dbReference>
<dbReference type="Gene3D" id="3.20.20.80">
    <property type="entry name" value="Glycosidases"/>
    <property type="match status" value="1"/>
</dbReference>
<dbReference type="SUPFAM" id="SSF49303">
    <property type="entry name" value="beta-Galactosidase/glucuronidase domain"/>
    <property type="match status" value="1"/>
</dbReference>
<dbReference type="Proteomes" id="UP000181976">
    <property type="component" value="Unassembled WGS sequence"/>
</dbReference>
<evidence type="ECO:0000259" key="4">
    <source>
        <dbReference type="Pfam" id="PF00703"/>
    </source>
</evidence>
<dbReference type="EMBL" id="FONA01000029">
    <property type="protein sequence ID" value="SFF04135.1"/>
    <property type="molecule type" value="Genomic_DNA"/>
</dbReference>
<dbReference type="InterPro" id="IPR006101">
    <property type="entry name" value="Glyco_hydro_2"/>
</dbReference>
<feature type="domain" description="DUF4982" evidence="7">
    <location>
        <begin position="629"/>
        <end position="687"/>
    </location>
</feature>
<dbReference type="PANTHER" id="PTHR42732">
    <property type="entry name" value="BETA-GALACTOSIDASE"/>
    <property type="match status" value="1"/>
</dbReference>
<dbReference type="InterPro" id="IPR006102">
    <property type="entry name" value="Ig-like_GH2"/>
</dbReference>